<protein>
    <recommendedName>
        <fullName evidence="4">UrcA family protein</fullName>
    </recommendedName>
</protein>
<evidence type="ECO:0000313" key="2">
    <source>
        <dbReference type="EMBL" id="MFD2142643.1"/>
    </source>
</evidence>
<evidence type="ECO:0000313" key="3">
    <source>
        <dbReference type="Proteomes" id="UP001597299"/>
    </source>
</evidence>
<evidence type="ECO:0008006" key="4">
    <source>
        <dbReference type="Google" id="ProtNLM"/>
    </source>
</evidence>
<proteinExistence type="predicted"/>
<evidence type="ECO:0000256" key="1">
    <source>
        <dbReference type="SAM" id="SignalP"/>
    </source>
</evidence>
<feature type="signal peptide" evidence="1">
    <location>
        <begin position="1"/>
        <end position="35"/>
    </location>
</feature>
<keyword evidence="3" id="KW-1185">Reference proteome</keyword>
<dbReference type="Proteomes" id="UP001597299">
    <property type="component" value="Unassembled WGS sequence"/>
</dbReference>
<gene>
    <name evidence="2" type="ORF">ACFSNC_19730</name>
</gene>
<dbReference type="EMBL" id="JBHUHD010000001">
    <property type="protein sequence ID" value="MFD2142643.1"/>
    <property type="molecule type" value="Genomic_DNA"/>
</dbReference>
<comment type="caution">
    <text evidence="2">The sequence shown here is derived from an EMBL/GenBank/DDBJ whole genome shotgun (WGS) entry which is preliminary data.</text>
</comment>
<name>A0ABW4Z2L8_9HYPH</name>
<dbReference type="RefSeq" id="WP_246549053.1">
    <property type="nucleotide sequence ID" value="NZ_JAHBGB010000037.1"/>
</dbReference>
<accession>A0ABW4Z2L8</accession>
<reference evidence="3" key="1">
    <citation type="journal article" date="2019" name="Int. J. Syst. Evol. Microbiol.">
        <title>The Global Catalogue of Microorganisms (GCM) 10K type strain sequencing project: providing services to taxonomists for standard genome sequencing and annotation.</title>
        <authorList>
            <consortium name="The Broad Institute Genomics Platform"/>
            <consortium name="The Broad Institute Genome Sequencing Center for Infectious Disease"/>
            <person name="Wu L."/>
            <person name="Ma J."/>
        </authorList>
    </citation>
    <scope>NUCLEOTIDE SEQUENCE [LARGE SCALE GENOMIC DNA]</scope>
    <source>
        <strain evidence="3">CCM 7435</strain>
    </source>
</reference>
<keyword evidence="1" id="KW-0732">Signal</keyword>
<organism evidence="2 3">
    <name type="scientific">Ancylobacter oerskovii</name>
    <dbReference type="NCBI Taxonomy" id="459519"/>
    <lineage>
        <taxon>Bacteria</taxon>
        <taxon>Pseudomonadati</taxon>
        <taxon>Pseudomonadota</taxon>
        <taxon>Alphaproteobacteria</taxon>
        <taxon>Hyphomicrobiales</taxon>
        <taxon>Xanthobacteraceae</taxon>
        <taxon>Ancylobacter</taxon>
    </lineage>
</organism>
<feature type="chain" id="PRO_5046873340" description="UrcA family protein" evidence="1">
    <location>
        <begin position="36"/>
        <end position="106"/>
    </location>
</feature>
<sequence length="106" mass="10384">MIDVARPSPRPRLRFAGLAGLLVPALALLGLPAHADKAAADACAAGLNADGKAIYAASISAVAAGGDVRSVVGDKARALVMDGKVSRANARPAAEAAGQCLVRAGG</sequence>